<organism evidence="1">
    <name type="scientific">Ophidiomyces ophidiicola</name>
    <dbReference type="NCBI Taxonomy" id="1387563"/>
    <lineage>
        <taxon>Eukaryota</taxon>
        <taxon>Fungi</taxon>
        <taxon>Dikarya</taxon>
        <taxon>Ascomycota</taxon>
        <taxon>Pezizomycotina</taxon>
        <taxon>Eurotiomycetes</taxon>
        <taxon>Eurotiomycetidae</taxon>
        <taxon>Onygenales</taxon>
        <taxon>Onygenaceae</taxon>
        <taxon>Ophidiomyces</taxon>
    </lineage>
</organism>
<gene>
    <name evidence="1" type="ORF">LOY88_006498</name>
</gene>
<evidence type="ECO:0000313" key="1">
    <source>
        <dbReference type="EMBL" id="KAI2381887.1"/>
    </source>
</evidence>
<dbReference type="EMBL" id="JALBCA010000160">
    <property type="protein sequence ID" value="KAI2381887.1"/>
    <property type="molecule type" value="Genomic_DNA"/>
</dbReference>
<comment type="caution">
    <text evidence="1">The sequence shown here is derived from an EMBL/GenBank/DDBJ whole genome shotgun (WGS) entry which is preliminary data.</text>
</comment>
<reference evidence="1" key="1">
    <citation type="journal article" date="2022" name="bioRxiv">
        <title>Population genetic analysis of Ophidiomyces ophidiicola, the causative agent of snake fungal disease, indicates recent introductions to the USA.</title>
        <authorList>
            <person name="Ladner J.T."/>
            <person name="Palmer J.M."/>
            <person name="Ettinger C.L."/>
            <person name="Stajich J.E."/>
            <person name="Farrell T.M."/>
            <person name="Glorioso B.M."/>
            <person name="Lawson B."/>
            <person name="Price S.J."/>
            <person name="Stengle A.G."/>
            <person name="Grear D.A."/>
            <person name="Lorch J.M."/>
        </authorList>
    </citation>
    <scope>NUCLEOTIDE SEQUENCE</scope>
    <source>
        <strain evidence="1">NWHC 24266-5</strain>
    </source>
</reference>
<name>A0ACB8UMS1_9EURO</name>
<accession>A0ACB8UMS1</accession>
<protein>
    <submittedName>
        <fullName evidence="1">Uncharacterized protein</fullName>
    </submittedName>
</protein>
<proteinExistence type="predicted"/>
<sequence>MASVASCQMSESWGKAKTTINGPLATSAKALGDEVTKLSGMATSGAAINLEEMKKSMNSYSDSWRAVGNDMKGINKATDETDICTVFVSAVETFVDLLGPLAELGEKAAALDKKGLVNHNDGGKLLLRPLQVSVEDSVKTVKDKGINCGGKLDIPLPRLFSRVGNKWVWALKK</sequence>